<dbReference type="OrthoDB" id="9805728at2"/>
<dbReference type="SUPFAM" id="SSF56281">
    <property type="entry name" value="Metallo-hydrolase/oxidoreductase"/>
    <property type="match status" value="1"/>
</dbReference>
<feature type="domain" description="Metallo-beta-lactamase" evidence="1">
    <location>
        <begin position="29"/>
        <end position="222"/>
    </location>
</feature>
<protein>
    <recommendedName>
        <fullName evidence="1">Metallo-beta-lactamase domain-containing protein</fullName>
    </recommendedName>
</protein>
<accession>A0A135HPX3</accession>
<dbReference type="InterPro" id="IPR036866">
    <property type="entry name" value="RibonucZ/Hydroxyglut_hydro"/>
</dbReference>
<evidence type="ECO:0000313" key="3">
    <source>
        <dbReference type="Proteomes" id="UP000070107"/>
    </source>
</evidence>
<organism evidence="2 3">
    <name type="scientific">Paramesorhizobium deserti</name>
    <dbReference type="NCBI Taxonomy" id="1494590"/>
    <lineage>
        <taxon>Bacteria</taxon>
        <taxon>Pseudomonadati</taxon>
        <taxon>Pseudomonadota</taxon>
        <taxon>Alphaproteobacteria</taxon>
        <taxon>Hyphomicrobiales</taxon>
        <taxon>Phyllobacteriaceae</taxon>
        <taxon>Paramesorhizobium</taxon>
    </lineage>
</organism>
<dbReference type="EMBL" id="LNTU01000039">
    <property type="protein sequence ID" value="KXF75252.1"/>
    <property type="molecule type" value="Genomic_DNA"/>
</dbReference>
<name>A0A135HPX3_9HYPH</name>
<comment type="caution">
    <text evidence="2">The sequence shown here is derived from an EMBL/GenBank/DDBJ whole genome shotgun (WGS) entry which is preliminary data.</text>
</comment>
<dbReference type="SMART" id="SM00849">
    <property type="entry name" value="Lactamase_B"/>
    <property type="match status" value="1"/>
</dbReference>
<dbReference type="InterPro" id="IPR050114">
    <property type="entry name" value="UPF0173_UPF0282_UlaG_hydrolase"/>
</dbReference>
<gene>
    <name evidence="2" type="ORF">ATN84_20945</name>
</gene>
<sequence length="284" mass="31024">MLREKPFEGALALVLAGKPGPGATFYWLGQAGFVIDIAGKRLVIDPYLSDSLAIKYRGARYPHRRMMPPPIAPAELMGADYVLCTHAHTDHMDPGTLPALFAANPATALIAPRAVRAAALERSGLPETRTRFVDAGETISLGDGLEVIPTRAAHETIERDADGNHRFLGFLIKGQDVTLWHSGDTIPFDGQVEEVSPHRPDIALLPVNGRRQELSSQGVPGNLSLAEAVELTRAIRAPNMIAHHYGLFDFNTIEPELIDSMAQSLDDVRIERARQAIAFEWTLT</sequence>
<dbReference type="AlphaFoldDB" id="A0A135HPX3"/>
<keyword evidence="3" id="KW-1185">Reference proteome</keyword>
<dbReference type="Gene3D" id="3.60.15.10">
    <property type="entry name" value="Ribonuclease Z/Hydroxyacylglutathione hydrolase-like"/>
    <property type="match status" value="1"/>
</dbReference>
<reference evidence="2 3" key="1">
    <citation type="submission" date="2015-11" db="EMBL/GenBank/DDBJ databases">
        <title>Draft genome sequence of Paramesorhizobium deserti A-3-E, a strain highly resistant to diverse beta-lactam antibiotics.</title>
        <authorList>
            <person name="Lv R."/>
            <person name="Yang X."/>
            <person name="Fang N."/>
            <person name="Guo J."/>
            <person name="Luo X."/>
            <person name="Peng F."/>
            <person name="Yang R."/>
            <person name="Cui Y."/>
            <person name="Fang C."/>
            <person name="Song Y."/>
        </authorList>
    </citation>
    <scope>NUCLEOTIDE SEQUENCE [LARGE SCALE GENOMIC DNA]</scope>
    <source>
        <strain evidence="2 3">A-3-E</strain>
    </source>
</reference>
<dbReference type="PANTHER" id="PTHR43546">
    <property type="entry name" value="UPF0173 METAL-DEPENDENT HYDROLASE MJ1163-RELATED"/>
    <property type="match status" value="1"/>
</dbReference>
<dbReference type="Proteomes" id="UP000070107">
    <property type="component" value="Unassembled WGS sequence"/>
</dbReference>
<dbReference type="STRING" id="1494590.ATN84_20945"/>
<evidence type="ECO:0000259" key="1">
    <source>
        <dbReference type="SMART" id="SM00849"/>
    </source>
</evidence>
<dbReference type="InterPro" id="IPR001279">
    <property type="entry name" value="Metallo-B-lactamas"/>
</dbReference>
<evidence type="ECO:0000313" key="2">
    <source>
        <dbReference type="EMBL" id="KXF75252.1"/>
    </source>
</evidence>
<proteinExistence type="predicted"/>
<dbReference type="Pfam" id="PF12706">
    <property type="entry name" value="Lactamase_B_2"/>
    <property type="match status" value="1"/>
</dbReference>